<dbReference type="EMBL" id="CAFBPZ010000173">
    <property type="protein sequence ID" value="CAB5043054.1"/>
    <property type="molecule type" value="Genomic_DNA"/>
</dbReference>
<protein>
    <submittedName>
        <fullName evidence="2">Unannotated protein</fullName>
    </submittedName>
</protein>
<sequence>MARIFFAAILALVAMVLARWILGTQGYNPGLASRGNVLIDVAVMAPIGMIVYGLAAYFLRVHELHAAMALVRKKVLRKA</sequence>
<keyword evidence="1" id="KW-0472">Membrane</keyword>
<feature type="transmembrane region" description="Helical" evidence="1">
    <location>
        <begin position="37"/>
        <end position="59"/>
    </location>
</feature>
<gene>
    <name evidence="2" type="ORF">UFOPK4237_01684</name>
</gene>
<accession>A0A6J7SNP1</accession>
<organism evidence="2">
    <name type="scientific">freshwater metagenome</name>
    <dbReference type="NCBI Taxonomy" id="449393"/>
    <lineage>
        <taxon>unclassified sequences</taxon>
        <taxon>metagenomes</taxon>
        <taxon>ecological metagenomes</taxon>
    </lineage>
</organism>
<evidence type="ECO:0000256" key="1">
    <source>
        <dbReference type="SAM" id="Phobius"/>
    </source>
</evidence>
<evidence type="ECO:0000313" key="2">
    <source>
        <dbReference type="EMBL" id="CAB5043054.1"/>
    </source>
</evidence>
<reference evidence="2" key="1">
    <citation type="submission" date="2020-05" db="EMBL/GenBank/DDBJ databases">
        <authorList>
            <person name="Chiriac C."/>
            <person name="Salcher M."/>
            <person name="Ghai R."/>
            <person name="Kavagutti S V."/>
        </authorList>
    </citation>
    <scope>NUCLEOTIDE SEQUENCE</scope>
</reference>
<keyword evidence="1" id="KW-1133">Transmembrane helix</keyword>
<dbReference type="AlphaFoldDB" id="A0A6J7SNP1"/>
<keyword evidence="1" id="KW-0812">Transmembrane</keyword>
<proteinExistence type="predicted"/>
<name>A0A6J7SNP1_9ZZZZ</name>